<dbReference type="Proteomes" id="UP001433638">
    <property type="component" value="Unassembled WGS sequence"/>
</dbReference>
<feature type="non-terminal residue" evidence="5">
    <location>
        <position position="399"/>
    </location>
</feature>
<gene>
    <name evidence="5" type="ORF">ABNW52_00970</name>
</gene>
<dbReference type="Gene3D" id="2.60.40.2030">
    <property type="match status" value="2"/>
</dbReference>
<keyword evidence="6" id="KW-1185">Reference proteome</keyword>
<keyword evidence="3" id="KW-0106">Calcium</keyword>
<feature type="domain" description="Calx-beta" evidence="4">
    <location>
        <begin position="236"/>
        <end position="299"/>
    </location>
</feature>
<dbReference type="Pfam" id="PF03160">
    <property type="entry name" value="Calx-beta"/>
    <property type="match status" value="3"/>
</dbReference>
<comment type="caution">
    <text evidence="5">The sequence shown here is derived from an EMBL/GenBank/DDBJ whole genome shotgun (WGS) entry which is preliminary data.</text>
</comment>
<feature type="domain" description="Calx-beta" evidence="4">
    <location>
        <begin position="204"/>
        <end position="229"/>
    </location>
</feature>
<evidence type="ECO:0000313" key="5">
    <source>
        <dbReference type="EMBL" id="MEQ6289187.1"/>
    </source>
</evidence>
<reference evidence="5" key="1">
    <citation type="submission" date="2024-06" db="EMBL/GenBank/DDBJ databases">
        <title>Genome sequence of Vogesella sp. MAHUQ-64.</title>
        <authorList>
            <person name="Huq M.A."/>
        </authorList>
    </citation>
    <scope>NUCLEOTIDE SEQUENCE</scope>
    <source>
        <strain evidence="5">MAHUQ-64</strain>
    </source>
</reference>
<dbReference type="InterPro" id="IPR047777">
    <property type="entry name" value="LapA-like_RM"/>
</dbReference>
<keyword evidence="2" id="KW-0677">Repeat</keyword>
<dbReference type="NCBIfam" id="NF033682">
    <property type="entry name" value="retention_LapA"/>
    <property type="match status" value="1"/>
</dbReference>
<accession>A0ABV1LZB5</accession>
<protein>
    <submittedName>
        <fullName evidence="5">Retention module-containing protein</fullName>
    </submittedName>
</protein>
<evidence type="ECO:0000256" key="3">
    <source>
        <dbReference type="ARBA" id="ARBA00022837"/>
    </source>
</evidence>
<evidence type="ECO:0000259" key="4">
    <source>
        <dbReference type="Pfam" id="PF03160"/>
    </source>
</evidence>
<dbReference type="EMBL" id="JBEFLD010000001">
    <property type="protein sequence ID" value="MEQ6289187.1"/>
    <property type="molecule type" value="Genomic_DNA"/>
</dbReference>
<name>A0ABV1LZB5_9NEIS</name>
<dbReference type="RefSeq" id="WP_349582761.1">
    <property type="nucleotide sequence ID" value="NZ_JBEFLD010000001.1"/>
</dbReference>
<sequence>MAAASNIAQGKVVALTGKIIAIMPDGSQHTVQLGEIVASGTRLIIPQDAYIEMQSANGDIVRIAEARDLTITDDVFGTTQASATDATDAALAPLQPEAQQVLAQLNNGLDPLTQLEATAAGLGGAGGAEDGGNSYVILGRISEGITTTTLDLGLDTTAATPTDAGTSNLNPTPTIEVGAAGTAVGDIVINEGENAVFGVNITNAAPGSTLVLTFADGTALSPADYSSGTFQYSTDGGATWTTYSGSIAIAAGDSLLQVRTTTVADTVDEPNETFNLSATLTSNGVNYSDGATATILDDDVPVFSLTGDASVAEGSAASYSINLSGASLVAGQSVTFQIGTGLQVDTATEGVDYNSEDGTLTVTAPAGGWAAGTTVATFSVTTVNDTLYDPSEKFTVELL</sequence>
<dbReference type="SUPFAM" id="SSF141072">
    <property type="entry name" value="CalX-like"/>
    <property type="match status" value="2"/>
</dbReference>
<proteinExistence type="predicted"/>
<keyword evidence="1" id="KW-0732">Signal</keyword>
<dbReference type="InterPro" id="IPR038081">
    <property type="entry name" value="CalX-like_sf"/>
</dbReference>
<feature type="domain" description="Calx-beta" evidence="4">
    <location>
        <begin position="331"/>
        <end position="398"/>
    </location>
</feature>
<organism evidence="5 6">
    <name type="scientific">Vogesella oryzagri</name>
    <dbReference type="NCBI Taxonomy" id="3160864"/>
    <lineage>
        <taxon>Bacteria</taxon>
        <taxon>Pseudomonadati</taxon>
        <taxon>Pseudomonadota</taxon>
        <taxon>Betaproteobacteria</taxon>
        <taxon>Neisseriales</taxon>
        <taxon>Chromobacteriaceae</taxon>
        <taxon>Vogesella</taxon>
    </lineage>
</organism>
<dbReference type="InterPro" id="IPR003644">
    <property type="entry name" value="Calx_beta"/>
</dbReference>
<evidence type="ECO:0000313" key="6">
    <source>
        <dbReference type="Proteomes" id="UP001433638"/>
    </source>
</evidence>
<evidence type="ECO:0000256" key="2">
    <source>
        <dbReference type="ARBA" id="ARBA00022737"/>
    </source>
</evidence>
<evidence type="ECO:0000256" key="1">
    <source>
        <dbReference type="ARBA" id="ARBA00022729"/>
    </source>
</evidence>